<evidence type="ECO:0000313" key="3">
    <source>
        <dbReference type="Proteomes" id="UP001501231"/>
    </source>
</evidence>
<sequence length="100" mass="10759">MCRESRIVPDTTFAPRPMPRSFMAFSQVMPRFEPKYLRLGRAKAAGTGTTNRIPSTAATSPPPHAWASGSPACLSTSGALAKLNVSALRSRTCPQPQSRN</sequence>
<keyword evidence="3" id="KW-1185">Reference proteome</keyword>
<organism evidence="2 3">
    <name type="scientific">Actinomadura vinacea</name>
    <dbReference type="NCBI Taxonomy" id="115336"/>
    <lineage>
        <taxon>Bacteria</taxon>
        <taxon>Bacillati</taxon>
        <taxon>Actinomycetota</taxon>
        <taxon>Actinomycetes</taxon>
        <taxon>Streptosporangiales</taxon>
        <taxon>Thermomonosporaceae</taxon>
        <taxon>Actinomadura</taxon>
    </lineage>
</organism>
<dbReference type="EMBL" id="BAAARW010000024">
    <property type="protein sequence ID" value="GAA2440749.1"/>
    <property type="molecule type" value="Genomic_DNA"/>
</dbReference>
<accession>A0ABN3JUM2</accession>
<protein>
    <recommendedName>
        <fullName evidence="4">DUF397 domain-containing protein</fullName>
    </recommendedName>
</protein>
<proteinExistence type="predicted"/>
<feature type="region of interest" description="Disordered" evidence="1">
    <location>
        <begin position="44"/>
        <end position="70"/>
    </location>
</feature>
<reference evidence="2 3" key="1">
    <citation type="journal article" date="2019" name="Int. J. Syst. Evol. Microbiol.">
        <title>The Global Catalogue of Microorganisms (GCM) 10K type strain sequencing project: providing services to taxonomists for standard genome sequencing and annotation.</title>
        <authorList>
            <consortium name="The Broad Institute Genomics Platform"/>
            <consortium name="The Broad Institute Genome Sequencing Center for Infectious Disease"/>
            <person name="Wu L."/>
            <person name="Ma J."/>
        </authorList>
    </citation>
    <scope>NUCLEOTIDE SEQUENCE [LARGE SCALE GENOMIC DNA]</scope>
    <source>
        <strain evidence="2 3">JCM 3325</strain>
    </source>
</reference>
<evidence type="ECO:0000256" key="1">
    <source>
        <dbReference type="SAM" id="MobiDB-lite"/>
    </source>
</evidence>
<evidence type="ECO:0008006" key="4">
    <source>
        <dbReference type="Google" id="ProtNLM"/>
    </source>
</evidence>
<gene>
    <name evidence="2" type="ORF">GCM10010191_65920</name>
</gene>
<comment type="caution">
    <text evidence="2">The sequence shown here is derived from an EMBL/GenBank/DDBJ whole genome shotgun (WGS) entry which is preliminary data.</text>
</comment>
<dbReference type="Proteomes" id="UP001501231">
    <property type="component" value="Unassembled WGS sequence"/>
</dbReference>
<name>A0ABN3JUM2_9ACTN</name>
<evidence type="ECO:0000313" key="2">
    <source>
        <dbReference type="EMBL" id="GAA2440749.1"/>
    </source>
</evidence>